<gene>
    <name evidence="1" type="ORF">NDU88_009819</name>
</gene>
<dbReference type="EMBL" id="JANPWB010000010">
    <property type="protein sequence ID" value="KAJ1143511.1"/>
    <property type="molecule type" value="Genomic_DNA"/>
</dbReference>
<organism evidence="1 2">
    <name type="scientific">Pleurodeles waltl</name>
    <name type="common">Iberian ribbed newt</name>
    <dbReference type="NCBI Taxonomy" id="8319"/>
    <lineage>
        <taxon>Eukaryota</taxon>
        <taxon>Metazoa</taxon>
        <taxon>Chordata</taxon>
        <taxon>Craniata</taxon>
        <taxon>Vertebrata</taxon>
        <taxon>Euteleostomi</taxon>
        <taxon>Amphibia</taxon>
        <taxon>Batrachia</taxon>
        <taxon>Caudata</taxon>
        <taxon>Salamandroidea</taxon>
        <taxon>Salamandridae</taxon>
        <taxon>Pleurodelinae</taxon>
        <taxon>Pleurodeles</taxon>
    </lineage>
</organism>
<keyword evidence="2" id="KW-1185">Reference proteome</keyword>
<reference evidence="1" key="1">
    <citation type="journal article" date="2022" name="bioRxiv">
        <title>Sequencing and chromosome-scale assembly of the giantPleurodeles waltlgenome.</title>
        <authorList>
            <person name="Brown T."/>
            <person name="Elewa A."/>
            <person name="Iarovenko S."/>
            <person name="Subramanian E."/>
            <person name="Araus A.J."/>
            <person name="Petzold A."/>
            <person name="Susuki M."/>
            <person name="Suzuki K.-i.T."/>
            <person name="Hayashi T."/>
            <person name="Toyoda A."/>
            <person name="Oliveira C."/>
            <person name="Osipova E."/>
            <person name="Leigh N.D."/>
            <person name="Simon A."/>
            <person name="Yun M.H."/>
        </authorList>
    </citation>
    <scope>NUCLEOTIDE SEQUENCE</scope>
    <source>
        <strain evidence="1">20211129_DDA</strain>
        <tissue evidence="1">Liver</tissue>
    </source>
</reference>
<comment type="caution">
    <text evidence="1">The sequence shown here is derived from an EMBL/GenBank/DDBJ whole genome shotgun (WGS) entry which is preliminary data.</text>
</comment>
<protein>
    <submittedName>
        <fullName evidence="1">Uncharacterized protein</fullName>
    </submittedName>
</protein>
<proteinExistence type="predicted"/>
<name>A0AAV7QSN0_PLEWA</name>
<accession>A0AAV7QSN0</accession>
<evidence type="ECO:0000313" key="1">
    <source>
        <dbReference type="EMBL" id="KAJ1143511.1"/>
    </source>
</evidence>
<evidence type="ECO:0000313" key="2">
    <source>
        <dbReference type="Proteomes" id="UP001066276"/>
    </source>
</evidence>
<dbReference type="Proteomes" id="UP001066276">
    <property type="component" value="Chromosome 6"/>
</dbReference>
<dbReference type="AlphaFoldDB" id="A0AAV7QSN0"/>
<sequence>MTVDTRSTCDPYLSSVRYFTDAFISQPSLLRFVRLSEADFKKDVLAVSGSSLLLTAVHQRCDNCGD</sequence>